<protein>
    <submittedName>
        <fullName evidence="3">KTSC domain-containing protein</fullName>
    </submittedName>
</protein>
<gene>
    <name evidence="1" type="ORF">OFLC_LOCUS1476</name>
</gene>
<dbReference type="EMBL" id="UZAJ01000701">
    <property type="protein sequence ID" value="VDO29680.1"/>
    <property type="molecule type" value="Genomic_DNA"/>
</dbReference>
<dbReference type="WBParaSite" id="OFLC_0000147501-mRNA-1">
    <property type="protein sequence ID" value="OFLC_0000147501-mRNA-1"/>
    <property type="gene ID" value="OFLC_0000147501"/>
</dbReference>
<evidence type="ECO:0000313" key="3">
    <source>
        <dbReference type="WBParaSite" id="OFLC_0000147501-mRNA-1"/>
    </source>
</evidence>
<reference evidence="3" key="1">
    <citation type="submission" date="2016-06" db="UniProtKB">
        <authorList>
            <consortium name="WormBaseParasite"/>
        </authorList>
    </citation>
    <scope>IDENTIFICATION</scope>
</reference>
<proteinExistence type="predicted"/>
<dbReference type="AlphaFoldDB" id="A0A183H1W6"/>
<keyword evidence="2" id="KW-1185">Reference proteome</keyword>
<evidence type="ECO:0000313" key="1">
    <source>
        <dbReference type="EMBL" id="VDO29680.1"/>
    </source>
</evidence>
<reference evidence="1 2" key="2">
    <citation type="submission" date="2018-11" db="EMBL/GenBank/DDBJ databases">
        <authorList>
            <consortium name="Pathogen Informatics"/>
        </authorList>
    </citation>
    <scope>NUCLEOTIDE SEQUENCE [LARGE SCALE GENOMIC DNA]</scope>
</reference>
<organism evidence="3">
    <name type="scientific">Onchocerca flexuosa</name>
    <dbReference type="NCBI Taxonomy" id="387005"/>
    <lineage>
        <taxon>Eukaryota</taxon>
        <taxon>Metazoa</taxon>
        <taxon>Ecdysozoa</taxon>
        <taxon>Nematoda</taxon>
        <taxon>Chromadorea</taxon>
        <taxon>Rhabditida</taxon>
        <taxon>Spirurina</taxon>
        <taxon>Spiruromorpha</taxon>
        <taxon>Filarioidea</taxon>
        <taxon>Onchocercidae</taxon>
        <taxon>Onchocerca</taxon>
    </lineage>
</organism>
<accession>A0A183H1W6</accession>
<evidence type="ECO:0000313" key="2">
    <source>
        <dbReference type="Proteomes" id="UP000267606"/>
    </source>
</evidence>
<sequence length="91" mass="10636">MPWNAANTNQLSVSLFQIIRYGSVTNFWYIEKNKIFYDISYHAVPVNGTAERLKLFINSSNTDSVEILKHITKIGSYYFDLTKYGLRFDMI</sequence>
<name>A0A183H1W6_9BILA</name>
<dbReference type="Proteomes" id="UP000267606">
    <property type="component" value="Unassembled WGS sequence"/>
</dbReference>